<evidence type="ECO:0000313" key="1">
    <source>
        <dbReference type="EMBL" id="NID11406.1"/>
    </source>
</evidence>
<evidence type="ECO:0000313" key="2">
    <source>
        <dbReference type="Proteomes" id="UP000606008"/>
    </source>
</evidence>
<dbReference type="RefSeq" id="WP_166692440.1">
    <property type="nucleotide sequence ID" value="NZ_WAEL01000005.1"/>
</dbReference>
<reference evidence="2" key="1">
    <citation type="submission" date="2019-09" db="EMBL/GenBank/DDBJ databases">
        <authorList>
            <person name="Jung D.-H."/>
        </authorList>
    </citation>
    <scope>NUCLEOTIDE SEQUENCE [LARGE SCALE GENOMIC DNA]</scope>
    <source>
        <strain evidence="2">JA-25</strain>
    </source>
</reference>
<reference evidence="2" key="2">
    <citation type="submission" date="2023-07" db="EMBL/GenBank/DDBJ databases">
        <authorList>
            <person name="Jung D.-H."/>
        </authorList>
    </citation>
    <scope>NUCLEOTIDE SEQUENCE [LARGE SCALE GENOMIC DNA]</scope>
    <source>
        <strain evidence="2">JA-25</strain>
    </source>
</reference>
<keyword evidence="2" id="KW-1185">Reference proteome</keyword>
<accession>A0ABX0QJI2</accession>
<comment type="caution">
    <text evidence="1">The sequence shown here is derived from an EMBL/GenBank/DDBJ whole genome shotgun (WGS) entry which is preliminary data.</text>
</comment>
<evidence type="ECO:0008006" key="3">
    <source>
        <dbReference type="Google" id="ProtNLM"/>
    </source>
</evidence>
<name>A0ABX0QJI2_9BACT</name>
<protein>
    <recommendedName>
        <fullName evidence="3">DUF4136 domain-containing protein</fullName>
    </recommendedName>
</protein>
<organism evidence="1 2">
    <name type="scientific">Fibrivirga algicola</name>
    <dbReference type="NCBI Taxonomy" id="2950420"/>
    <lineage>
        <taxon>Bacteria</taxon>
        <taxon>Pseudomonadati</taxon>
        <taxon>Bacteroidota</taxon>
        <taxon>Cytophagia</taxon>
        <taxon>Cytophagales</taxon>
        <taxon>Spirosomataceae</taxon>
        <taxon>Fibrivirga</taxon>
    </lineage>
</organism>
<gene>
    <name evidence="1" type="ORF">F7231_14625</name>
</gene>
<dbReference type="Proteomes" id="UP000606008">
    <property type="component" value="Unassembled WGS sequence"/>
</dbReference>
<dbReference type="PROSITE" id="PS51257">
    <property type="entry name" value="PROKAR_LIPOPROTEIN"/>
    <property type="match status" value="1"/>
</dbReference>
<proteinExistence type="predicted"/>
<sequence>MKAAFAILTLGLLTGCVSFNSNVDRKSIPEFTRLLVVSKLPNAKPDYLYMFLNMFPRQYEVCIVEAGPLAFGNPDSLINKQLTACRSQVMLTINPYRNYTTGSGEYIRSTDEVLLEMTDMSTQKSFWKAIAQAPGGVVPNAEQIVRRLRTDRIISSEAPYVPEMTSGN</sequence>
<dbReference type="EMBL" id="WAEL01000005">
    <property type="protein sequence ID" value="NID11406.1"/>
    <property type="molecule type" value="Genomic_DNA"/>
</dbReference>